<accession>A0ABT1G7S5</accession>
<organism evidence="2 3">
    <name type="scientific">Natronospira proteinivora</name>
    <dbReference type="NCBI Taxonomy" id="1807133"/>
    <lineage>
        <taxon>Bacteria</taxon>
        <taxon>Pseudomonadati</taxon>
        <taxon>Pseudomonadota</taxon>
        <taxon>Gammaproteobacteria</taxon>
        <taxon>Natronospirales</taxon>
        <taxon>Natronospiraceae</taxon>
        <taxon>Natronospira</taxon>
    </lineage>
</organism>
<reference evidence="2 3" key="1">
    <citation type="submission" date="2022-03" db="EMBL/GenBank/DDBJ databases">
        <title>Genomic Encyclopedia of Type Strains, Phase III (KMG-III): the genomes of soil and plant-associated and newly described type strains.</title>
        <authorList>
            <person name="Whitman W."/>
        </authorList>
    </citation>
    <scope>NUCLEOTIDE SEQUENCE [LARGE SCALE GENOMIC DNA]</scope>
    <source>
        <strain evidence="2 3">BSker1</strain>
    </source>
</reference>
<comment type="caution">
    <text evidence="2">The sequence shown here is derived from an EMBL/GenBank/DDBJ whole genome shotgun (WGS) entry which is preliminary data.</text>
</comment>
<evidence type="ECO:0000313" key="3">
    <source>
        <dbReference type="Proteomes" id="UP001523550"/>
    </source>
</evidence>
<sequence>MKQLIILASALLVLPFVATEARAACSSSDFDVQNFELSVDNCRGRNCPRLVIKGDLVNNCGSDAAARIEVEALNGSGRVVDSVDGWPARTSNLAPGEAVSFDFTGMMDFERNMEDFSVSIVEVREW</sequence>
<gene>
    <name evidence="2" type="ORF">J2T60_000373</name>
</gene>
<name>A0ABT1G7S5_9GAMM</name>
<evidence type="ECO:0008006" key="4">
    <source>
        <dbReference type="Google" id="ProtNLM"/>
    </source>
</evidence>
<protein>
    <recommendedName>
        <fullName evidence="4">Secreted protein</fullName>
    </recommendedName>
</protein>
<evidence type="ECO:0000313" key="2">
    <source>
        <dbReference type="EMBL" id="MCP1726408.1"/>
    </source>
</evidence>
<feature type="signal peptide" evidence="1">
    <location>
        <begin position="1"/>
        <end position="23"/>
    </location>
</feature>
<evidence type="ECO:0000256" key="1">
    <source>
        <dbReference type="SAM" id="SignalP"/>
    </source>
</evidence>
<proteinExistence type="predicted"/>
<keyword evidence="1" id="KW-0732">Signal</keyword>
<feature type="chain" id="PRO_5047332521" description="Secreted protein" evidence="1">
    <location>
        <begin position="24"/>
        <end position="126"/>
    </location>
</feature>
<dbReference type="RefSeq" id="WP_253444645.1">
    <property type="nucleotide sequence ID" value="NZ_JALJYF010000001.1"/>
</dbReference>
<dbReference type="Proteomes" id="UP001523550">
    <property type="component" value="Unassembled WGS sequence"/>
</dbReference>
<dbReference type="EMBL" id="JALJYF010000001">
    <property type="protein sequence ID" value="MCP1726408.1"/>
    <property type="molecule type" value="Genomic_DNA"/>
</dbReference>
<keyword evidence="3" id="KW-1185">Reference proteome</keyword>